<keyword evidence="2" id="KW-1185">Reference proteome</keyword>
<accession>A0A9P4Y0K4</accession>
<comment type="caution">
    <text evidence="1">The sequence shown here is derived from an EMBL/GenBank/DDBJ whole genome shotgun (WGS) entry which is preliminary data.</text>
</comment>
<dbReference type="RefSeq" id="XP_040774896.1">
    <property type="nucleotide sequence ID" value="XM_040919764.1"/>
</dbReference>
<proteinExistence type="predicted"/>
<sequence length="188" mass="21898">MPWMISQCFDQGLLQDLHGEVVDDHNGVPPIRLNVPSSFWDGNGSMLLSRKKSWPSNSKHEQVWRYKSAGPGLKNEPAEWNNLEEVAPWSKTWTDSHGLTIMPVVFEMKASFIHGLICMQFVLHDETIQLMRHLERLYWALGVQDYTQLEDLLKYEKEISEVVPEFSRTRNYYGAFMMDGQEYLVDIC</sequence>
<name>A0A9P4Y0K4_CRYP1</name>
<dbReference type="Proteomes" id="UP000803844">
    <property type="component" value="Unassembled WGS sequence"/>
</dbReference>
<dbReference type="EMBL" id="MU032349">
    <property type="protein sequence ID" value="KAF3763935.1"/>
    <property type="molecule type" value="Genomic_DNA"/>
</dbReference>
<organism evidence="1 2">
    <name type="scientific">Cryphonectria parasitica (strain ATCC 38755 / EP155)</name>
    <dbReference type="NCBI Taxonomy" id="660469"/>
    <lineage>
        <taxon>Eukaryota</taxon>
        <taxon>Fungi</taxon>
        <taxon>Dikarya</taxon>
        <taxon>Ascomycota</taxon>
        <taxon>Pezizomycotina</taxon>
        <taxon>Sordariomycetes</taxon>
        <taxon>Sordariomycetidae</taxon>
        <taxon>Diaporthales</taxon>
        <taxon>Cryphonectriaceae</taxon>
        <taxon>Cryphonectria-Endothia species complex</taxon>
        <taxon>Cryphonectria</taxon>
    </lineage>
</organism>
<protein>
    <submittedName>
        <fullName evidence="1">Uncharacterized protein</fullName>
    </submittedName>
</protein>
<reference evidence="1" key="1">
    <citation type="journal article" date="2020" name="Phytopathology">
        <title>Genome sequence of the chestnut blight fungus Cryphonectria parasitica EP155: A fundamental resource for an archetypical invasive plant pathogen.</title>
        <authorList>
            <person name="Crouch J.A."/>
            <person name="Dawe A."/>
            <person name="Aerts A."/>
            <person name="Barry K."/>
            <person name="Churchill A.C.L."/>
            <person name="Grimwood J."/>
            <person name="Hillman B."/>
            <person name="Milgroom M.G."/>
            <person name="Pangilinan J."/>
            <person name="Smith M."/>
            <person name="Salamov A."/>
            <person name="Schmutz J."/>
            <person name="Yadav J."/>
            <person name="Grigoriev I.V."/>
            <person name="Nuss D."/>
        </authorList>
    </citation>
    <scope>NUCLEOTIDE SEQUENCE</scope>
    <source>
        <strain evidence="1">EP155</strain>
    </source>
</reference>
<gene>
    <name evidence="1" type="ORF">M406DRAFT_323387</name>
</gene>
<evidence type="ECO:0000313" key="2">
    <source>
        <dbReference type="Proteomes" id="UP000803844"/>
    </source>
</evidence>
<dbReference type="GeneID" id="63836893"/>
<dbReference type="AlphaFoldDB" id="A0A9P4Y0K4"/>
<evidence type="ECO:0000313" key="1">
    <source>
        <dbReference type="EMBL" id="KAF3763935.1"/>
    </source>
</evidence>